<feature type="transmembrane region" description="Helical" evidence="7">
    <location>
        <begin position="249"/>
        <end position="269"/>
    </location>
</feature>
<evidence type="ECO:0000256" key="1">
    <source>
        <dbReference type="ARBA" id="ARBA00004651"/>
    </source>
</evidence>
<keyword evidence="11" id="KW-1185">Reference proteome</keyword>
<dbReference type="EMBL" id="FUKO01000007">
    <property type="protein sequence ID" value="SJN18685.1"/>
    <property type="molecule type" value="Genomic_DNA"/>
</dbReference>
<gene>
    <name evidence="10" type="ORF">FM104_01910</name>
</gene>
<dbReference type="GO" id="GO:0005524">
    <property type="term" value="F:ATP binding"/>
    <property type="evidence" value="ECO:0007669"/>
    <property type="project" value="UniProtKB-KW"/>
</dbReference>
<evidence type="ECO:0000256" key="7">
    <source>
        <dbReference type="SAM" id="Phobius"/>
    </source>
</evidence>
<dbReference type="PROSITE" id="PS50929">
    <property type="entry name" value="ABC_TM1F"/>
    <property type="match status" value="1"/>
</dbReference>
<evidence type="ECO:0000256" key="5">
    <source>
        <dbReference type="ARBA" id="ARBA00022989"/>
    </source>
</evidence>
<accession>A0A1R4IFV9</accession>
<dbReference type="InterPro" id="IPR017871">
    <property type="entry name" value="ABC_transporter-like_CS"/>
</dbReference>
<dbReference type="SUPFAM" id="SSF90123">
    <property type="entry name" value="ABC transporter transmembrane region"/>
    <property type="match status" value="1"/>
</dbReference>
<dbReference type="OrthoDB" id="9762778at2"/>
<keyword evidence="5 7" id="KW-1133">Transmembrane helix</keyword>
<dbReference type="Gene3D" id="1.20.1560.10">
    <property type="entry name" value="ABC transporter type 1, transmembrane domain"/>
    <property type="match status" value="1"/>
</dbReference>
<dbReference type="PANTHER" id="PTHR43394">
    <property type="entry name" value="ATP-DEPENDENT PERMEASE MDL1, MITOCHONDRIAL"/>
    <property type="match status" value="1"/>
</dbReference>
<dbReference type="InterPro" id="IPR036640">
    <property type="entry name" value="ABC1_TM_sf"/>
</dbReference>
<evidence type="ECO:0000256" key="3">
    <source>
        <dbReference type="ARBA" id="ARBA00022741"/>
    </source>
</evidence>
<proteinExistence type="predicted"/>
<evidence type="ECO:0000259" key="8">
    <source>
        <dbReference type="PROSITE" id="PS50893"/>
    </source>
</evidence>
<reference evidence="10 11" key="1">
    <citation type="submission" date="2017-02" db="EMBL/GenBank/DDBJ databases">
        <authorList>
            <person name="Peterson S.W."/>
        </authorList>
    </citation>
    <scope>NUCLEOTIDE SEQUENCE [LARGE SCALE GENOMIC DNA]</scope>
    <source>
        <strain evidence="10 11">B Mb 05.01</strain>
    </source>
</reference>
<dbReference type="PROSITE" id="PS50893">
    <property type="entry name" value="ABC_TRANSPORTER_2"/>
    <property type="match status" value="1"/>
</dbReference>
<dbReference type="GO" id="GO:0015421">
    <property type="term" value="F:ABC-type oligopeptide transporter activity"/>
    <property type="evidence" value="ECO:0007669"/>
    <property type="project" value="TreeGrafter"/>
</dbReference>
<dbReference type="Proteomes" id="UP000196320">
    <property type="component" value="Unassembled WGS sequence"/>
</dbReference>
<dbReference type="InterPro" id="IPR003439">
    <property type="entry name" value="ABC_transporter-like_ATP-bd"/>
</dbReference>
<evidence type="ECO:0000256" key="4">
    <source>
        <dbReference type="ARBA" id="ARBA00022840"/>
    </source>
</evidence>
<dbReference type="PANTHER" id="PTHR43394:SF1">
    <property type="entry name" value="ATP-BINDING CASSETTE SUB-FAMILY B MEMBER 10, MITOCHONDRIAL"/>
    <property type="match status" value="1"/>
</dbReference>
<keyword evidence="2 7" id="KW-0812">Transmembrane</keyword>
<feature type="transmembrane region" description="Helical" evidence="7">
    <location>
        <begin position="130"/>
        <end position="153"/>
    </location>
</feature>
<feature type="transmembrane region" description="Helical" evidence="7">
    <location>
        <begin position="159"/>
        <end position="178"/>
    </location>
</feature>
<dbReference type="InterPro" id="IPR027417">
    <property type="entry name" value="P-loop_NTPase"/>
</dbReference>
<dbReference type="InterPro" id="IPR039421">
    <property type="entry name" value="Type_1_exporter"/>
</dbReference>
<keyword evidence="3" id="KW-0547">Nucleotide-binding</keyword>
<keyword evidence="4 10" id="KW-0067">ATP-binding</keyword>
<dbReference type="InterPro" id="IPR003593">
    <property type="entry name" value="AAA+_ATPase"/>
</dbReference>
<sequence length="569" mass="60463">MTRLRLTAWLIGHTRQLLPPLVVSVLARIANQLLAVALLTVTAAALGQAATGWAVSVPSVIGWLAGLAIAKAGLRYLEHYAGHWVAFTALQRLRELFFTRLIPQAPAATTGRAGAELTERATRDIDRIEVFFAHALPPAASALVVPAVTLTWLGVAVDGLLAAVTAPFVAIALLLPAWSSPATWRAARHVATVRGALAARVGDDIQGTREVLAFGAQHARLRDLDDTGRALTSAREHAAVIRAQRTMTIVLLQMCSLIVPLAIGTMAGLPPTETAVALAVAVGLWGPVRGVEGFASGLDTAFAATDRIRQIIDAEPTIRDSDYPGPVPQHSGVELRGVTARHPGSDQPTLRELSARFAPGRWAFVTGVSGSGKSTLAALLARGLDPESGTVHLGGADVRELRIDELRRRVALVSQHPTLLSGTIADNLRLTAPDANEATIVEAITIAALDDWLALLPKGLDTRLRERGVTVSGGQLQRLALARALVHWPEVLVLDEALSQLDAATAHTVRKRLARTRRGLTVIEITHRADLVPDDAAVFVIDRGRVIEAGTARVLRSAAGSFARLEARI</sequence>
<feature type="transmembrane region" description="Helical" evidence="7">
    <location>
        <begin position="21"/>
        <end position="46"/>
    </location>
</feature>
<feature type="transmembrane region" description="Helical" evidence="7">
    <location>
        <begin position="52"/>
        <end position="70"/>
    </location>
</feature>
<evidence type="ECO:0000259" key="9">
    <source>
        <dbReference type="PROSITE" id="PS50929"/>
    </source>
</evidence>
<dbReference type="PROSITE" id="PS00211">
    <property type="entry name" value="ABC_TRANSPORTER_1"/>
    <property type="match status" value="1"/>
</dbReference>
<keyword evidence="6 7" id="KW-0472">Membrane</keyword>
<name>A0A1R4IFV9_9MICO</name>
<dbReference type="GO" id="GO:0016887">
    <property type="term" value="F:ATP hydrolysis activity"/>
    <property type="evidence" value="ECO:0007669"/>
    <property type="project" value="InterPro"/>
</dbReference>
<dbReference type="SUPFAM" id="SSF52540">
    <property type="entry name" value="P-loop containing nucleoside triphosphate hydrolases"/>
    <property type="match status" value="1"/>
</dbReference>
<comment type="subcellular location">
    <subcellularLocation>
        <location evidence="1">Cell membrane</location>
        <topology evidence="1">Multi-pass membrane protein</topology>
    </subcellularLocation>
</comment>
<dbReference type="AlphaFoldDB" id="A0A1R4IFV9"/>
<organism evidence="10 11">
    <name type="scientific">Microbacterium esteraromaticum</name>
    <dbReference type="NCBI Taxonomy" id="57043"/>
    <lineage>
        <taxon>Bacteria</taxon>
        <taxon>Bacillati</taxon>
        <taxon>Actinomycetota</taxon>
        <taxon>Actinomycetes</taxon>
        <taxon>Micrococcales</taxon>
        <taxon>Microbacteriaceae</taxon>
        <taxon>Microbacterium</taxon>
    </lineage>
</organism>
<feature type="domain" description="ABC transporter" evidence="8">
    <location>
        <begin position="333"/>
        <end position="568"/>
    </location>
</feature>
<dbReference type="Gene3D" id="3.40.50.300">
    <property type="entry name" value="P-loop containing nucleotide triphosphate hydrolases"/>
    <property type="match status" value="1"/>
</dbReference>
<dbReference type="InterPro" id="IPR011527">
    <property type="entry name" value="ABC1_TM_dom"/>
</dbReference>
<protein>
    <submittedName>
        <fullName evidence="10">Methionine ABC transporter ATP-binding protein</fullName>
    </submittedName>
</protein>
<dbReference type="RefSeq" id="WP_087129780.1">
    <property type="nucleotide sequence ID" value="NZ_FUKO01000007.1"/>
</dbReference>
<dbReference type="Pfam" id="PF00005">
    <property type="entry name" value="ABC_tran"/>
    <property type="match status" value="1"/>
</dbReference>
<dbReference type="SMART" id="SM00382">
    <property type="entry name" value="AAA"/>
    <property type="match status" value="1"/>
</dbReference>
<feature type="domain" description="ABC transmembrane type-1" evidence="9">
    <location>
        <begin position="22"/>
        <end position="265"/>
    </location>
</feature>
<evidence type="ECO:0000256" key="2">
    <source>
        <dbReference type="ARBA" id="ARBA00022692"/>
    </source>
</evidence>
<dbReference type="Pfam" id="PF00664">
    <property type="entry name" value="ABC_membrane"/>
    <property type="match status" value="1"/>
</dbReference>
<dbReference type="GO" id="GO:0005886">
    <property type="term" value="C:plasma membrane"/>
    <property type="evidence" value="ECO:0007669"/>
    <property type="project" value="UniProtKB-SubCell"/>
</dbReference>
<evidence type="ECO:0000313" key="10">
    <source>
        <dbReference type="EMBL" id="SJN18685.1"/>
    </source>
</evidence>
<evidence type="ECO:0000256" key="6">
    <source>
        <dbReference type="ARBA" id="ARBA00023136"/>
    </source>
</evidence>
<evidence type="ECO:0000313" key="11">
    <source>
        <dbReference type="Proteomes" id="UP000196320"/>
    </source>
</evidence>